<evidence type="ECO:0000256" key="1">
    <source>
        <dbReference type="SAM" id="Phobius"/>
    </source>
</evidence>
<proteinExistence type="predicted"/>
<evidence type="ECO:0000313" key="4">
    <source>
        <dbReference type="Proteomes" id="UP000027439"/>
    </source>
</evidence>
<name>A0A069NSR0_9BURK</name>
<keyword evidence="1" id="KW-1133">Transmembrane helix</keyword>
<keyword evidence="5" id="KW-1185">Reference proteome</keyword>
<evidence type="ECO:0000313" key="5">
    <source>
        <dbReference type="Proteomes" id="UP000597138"/>
    </source>
</evidence>
<comment type="caution">
    <text evidence="3">The sequence shown here is derived from an EMBL/GenBank/DDBJ whole genome shotgun (WGS) entry which is preliminary data.</text>
</comment>
<sequence>MQVTRHLNMELRHATVPTYVASYFFPLLLLAYEAWRVGSWVAVNGFNFTNFSAMGYEFALMIAVFAMQVIVEIAFLAGAVLTRHKDVGHRLANLSLGLFCSLVVLGFDLALQYGLGGS</sequence>
<dbReference type="AlphaFoldDB" id="A0A069NSR0"/>
<feature type="transmembrane region" description="Helical" evidence="1">
    <location>
        <begin position="58"/>
        <end position="82"/>
    </location>
</feature>
<reference evidence="5" key="3">
    <citation type="journal article" date="2019" name="Int. J. Syst. Evol. Microbiol.">
        <title>The Global Catalogue of Microorganisms (GCM) 10K type strain sequencing project: providing services to taxonomists for standard genome sequencing and annotation.</title>
        <authorList>
            <consortium name="The Broad Institute Genomics Platform"/>
            <consortium name="The Broad Institute Genome Sequencing Center for Infectious Disease"/>
            <person name="Wu L."/>
            <person name="Ma J."/>
        </authorList>
    </citation>
    <scope>NUCLEOTIDE SEQUENCE [LARGE SCALE GENOMIC DNA]</scope>
    <source>
        <strain evidence="5">CGMCC 1.11013</strain>
    </source>
</reference>
<feature type="transmembrane region" description="Helical" evidence="1">
    <location>
        <begin position="20"/>
        <end position="38"/>
    </location>
</feature>
<gene>
    <name evidence="3" type="ORF">BG57_20250</name>
    <name evidence="2" type="ORF">GCM10010985_19270</name>
</gene>
<dbReference type="EMBL" id="BMEG01000002">
    <property type="protein sequence ID" value="GGD65247.1"/>
    <property type="molecule type" value="Genomic_DNA"/>
</dbReference>
<evidence type="ECO:0000313" key="2">
    <source>
        <dbReference type="EMBL" id="GGD65247.1"/>
    </source>
</evidence>
<evidence type="ECO:0000313" key="3">
    <source>
        <dbReference type="EMBL" id="KDR28081.1"/>
    </source>
</evidence>
<reference evidence="2" key="1">
    <citation type="journal article" date="2014" name="Int. J. Syst. Evol. Microbiol.">
        <title>Complete genome of a new Firmicutes species belonging to the dominant human colonic microbiota ('Ruminococcus bicirculans') reveals two chromosomes and a selective capacity to utilize plant glucans.</title>
        <authorList>
            <consortium name="NISC Comparative Sequencing Program"/>
            <person name="Wegmann U."/>
            <person name="Louis P."/>
            <person name="Goesmann A."/>
            <person name="Henrissat B."/>
            <person name="Duncan S.H."/>
            <person name="Flint H.J."/>
        </authorList>
    </citation>
    <scope>NUCLEOTIDE SEQUENCE</scope>
    <source>
        <strain evidence="2">CGMCC 1.11013</strain>
    </source>
</reference>
<feature type="transmembrane region" description="Helical" evidence="1">
    <location>
        <begin position="94"/>
        <end position="115"/>
    </location>
</feature>
<keyword evidence="1" id="KW-0472">Membrane</keyword>
<reference evidence="2" key="4">
    <citation type="submission" date="2024-05" db="EMBL/GenBank/DDBJ databases">
        <authorList>
            <person name="Sun Q."/>
            <person name="Zhou Y."/>
        </authorList>
    </citation>
    <scope>NUCLEOTIDE SEQUENCE</scope>
    <source>
        <strain evidence="2">CGMCC 1.11013</strain>
    </source>
</reference>
<dbReference type="eggNOG" id="ENOG503208I">
    <property type="taxonomic scope" value="Bacteria"/>
</dbReference>
<keyword evidence="1" id="KW-0812">Transmembrane</keyword>
<dbReference type="Proteomes" id="UP000597138">
    <property type="component" value="Unassembled WGS sequence"/>
</dbReference>
<accession>A0A069NSR0</accession>
<reference evidence="3 4" key="2">
    <citation type="submission" date="2014-03" db="EMBL/GenBank/DDBJ databases">
        <title>Draft Genome Sequences of Four Burkholderia Strains.</title>
        <authorList>
            <person name="Liu X.Y."/>
            <person name="Li C.X."/>
            <person name="Xu J.H."/>
        </authorList>
    </citation>
    <scope>NUCLEOTIDE SEQUENCE [LARGE SCALE GENOMIC DNA]</scope>
    <source>
        <strain evidence="3 4">R27</strain>
    </source>
</reference>
<dbReference type="EMBL" id="JFHE01000038">
    <property type="protein sequence ID" value="KDR28081.1"/>
    <property type="molecule type" value="Genomic_DNA"/>
</dbReference>
<organism evidence="3 4">
    <name type="scientific">Caballeronia grimmiae</name>
    <dbReference type="NCBI Taxonomy" id="1071679"/>
    <lineage>
        <taxon>Bacteria</taxon>
        <taxon>Pseudomonadati</taxon>
        <taxon>Pseudomonadota</taxon>
        <taxon>Betaproteobacteria</taxon>
        <taxon>Burkholderiales</taxon>
        <taxon>Burkholderiaceae</taxon>
        <taxon>Caballeronia</taxon>
    </lineage>
</organism>
<dbReference type="RefSeq" id="WP_035969373.1">
    <property type="nucleotide sequence ID" value="NZ_BMEG01000002.1"/>
</dbReference>
<dbReference type="Proteomes" id="UP000027439">
    <property type="component" value="Unassembled WGS sequence"/>
</dbReference>
<protein>
    <submittedName>
        <fullName evidence="3">Uncharacterized protein</fullName>
    </submittedName>
</protein>